<feature type="compositionally biased region" description="Acidic residues" evidence="1">
    <location>
        <begin position="183"/>
        <end position="206"/>
    </location>
</feature>
<reference evidence="2" key="1">
    <citation type="submission" date="2020-11" db="EMBL/GenBank/DDBJ databases">
        <authorList>
            <consortium name="DOE Joint Genome Institute"/>
            <person name="Ahrendt S."/>
            <person name="Riley R."/>
            <person name="Andreopoulos W."/>
            <person name="Labutti K."/>
            <person name="Pangilinan J."/>
            <person name="Ruiz-Duenas F.J."/>
            <person name="Barrasa J.M."/>
            <person name="Sanchez-Garcia M."/>
            <person name="Camarero S."/>
            <person name="Miyauchi S."/>
            <person name="Serrano A."/>
            <person name="Linde D."/>
            <person name="Babiker R."/>
            <person name="Drula E."/>
            <person name="Ayuso-Fernandez I."/>
            <person name="Pacheco R."/>
            <person name="Padilla G."/>
            <person name="Ferreira P."/>
            <person name="Barriuso J."/>
            <person name="Kellner H."/>
            <person name="Castanera R."/>
            <person name="Alfaro M."/>
            <person name="Ramirez L."/>
            <person name="Pisabarro A.G."/>
            <person name="Kuo A."/>
            <person name="Tritt A."/>
            <person name="Lipzen A."/>
            <person name="He G."/>
            <person name="Yan M."/>
            <person name="Ng V."/>
            <person name="Cullen D."/>
            <person name="Martin F."/>
            <person name="Rosso M.-N."/>
            <person name="Henrissat B."/>
            <person name="Hibbett D."/>
            <person name="Martinez A.T."/>
            <person name="Grigoriev I.V."/>
        </authorList>
    </citation>
    <scope>NUCLEOTIDE SEQUENCE</scope>
    <source>
        <strain evidence="2">AH 40177</strain>
    </source>
</reference>
<sequence>MSTEAKSETCYRFIPRLESYISFSLDVRQTLDILRCDIDDETEQAIQKFPIRKYVAVIQDYSGLPMPDQPYYRTGLRLLQQGLPNPVPDVFVESHMSFPVAPETFHPLNRPPVCTNKPLPWEGCYHPSCLDPSVFLPQSRHDYANVFHMIHSDWLLTYRYCMEDIDIVRAKQRKAKFGSQVDLVDESEEQLEEPLEGPEVDDDLPEDPCLTLLPDSERLPYTPPDLSKYKYDSDGNIDWLVDSDDDKSISGSLGHDSTDTGKDGWSDEDSLLDDDGDATPINSYLKWMMPFSGDMPDGRFIPVVSFSPDLSGIPSLHSVEQYYKDFDALKALVRKCQLGPPMPDSTVADDEHAHISTPPEDQELICPSISNLSTPDGSESSVHSSVVSKRTKRAGFLLKARRVVRKLFISIFSRLK</sequence>
<organism evidence="2 3">
    <name type="scientific">Rhodocollybia butyracea</name>
    <dbReference type="NCBI Taxonomy" id="206335"/>
    <lineage>
        <taxon>Eukaryota</taxon>
        <taxon>Fungi</taxon>
        <taxon>Dikarya</taxon>
        <taxon>Basidiomycota</taxon>
        <taxon>Agaricomycotina</taxon>
        <taxon>Agaricomycetes</taxon>
        <taxon>Agaricomycetidae</taxon>
        <taxon>Agaricales</taxon>
        <taxon>Marasmiineae</taxon>
        <taxon>Omphalotaceae</taxon>
        <taxon>Rhodocollybia</taxon>
    </lineage>
</organism>
<keyword evidence="3" id="KW-1185">Reference proteome</keyword>
<evidence type="ECO:0000313" key="2">
    <source>
        <dbReference type="EMBL" id="KAF9066282.1"/>
    </source>
</evidence>
<dbReference type="OrthoDB" id="2979779at2759"/>
<feature type="region of interest" description="Disordered" evidence="1">
    <location>
        <begin position="250"/>
        <end position="274"/>
    </location>
</feature>
<gene>
    <name evidence="2" type="ORF">BDP27DRAFT_1268676</name>
</gene>
<comment type="caution">
    <text evidence="2">The sequence shown here is derived from an EMBL/GenBank/DDBJ whole genome shotgun (WGS) entry which is preliminary data.</text>
</comment>
<dbReference type="AlphaFoldDB" id="A0A9P5PPN6"/>
<proteinExistence type="predicted"/>
<evidence type="ECO:0000313" key="3">
    <source>
        <dbReference type="Proteomes" id="UP000772434"/>
    </source>
</evidence>
<evidence type="ECO:0000256" key="1">
    <source>
        <dbReference type="SAM" id="MobiDB-lite"/>
    </source>
</evidence>
<name>A0A9P5PPN6_9AGAR</name>
<dbReference type="EMBL" id="JADNRY010000089">
    <property type="protein sequence ID" value="KAF9066282.1"/>
    <property type="molecule type" value="Genomic_DNA"/>
</dbReference>
<feature type="compositionally biased region" description="Basic and acidic residues" evidence="1">
    <location>
        <begin position="256"/>
        <end position="265"/>
    </location>
</feature>
<protein>
    <submittedName>
        <fullName evidence="2">Uncharacterized protein</fullName>
    </submittedName>
</protein>
<feature type="region of interest" description="Disordered" evidence="1">
    <location>
        <begin position="178"/>
        <end position="227"/>
    </location>
</feature>
<dbReference type="Proteomes" id="UP000772434">
    <property type="component" value="Unassembled WGS sequence"/>
</dbReference>
<accession>A0A9P5PPN6</accession>